<evidence type="ECO:0000259" key="5">
    <source>
        <dbReference type="Pfam" id="PF20220"/>
    </source>
</evidence>
<evidence type="ECO:0000256" key="1">
    <source>
        <dbReference type="SAM" id="Coils"/>
    </source>
</evidence>
<keyword evidence="6" id="KW-0614">Plasmid</keyword>
<feature type="domain" description="Neuraminidase-like" evidence="4">
    <location>
        <begin position="172"/>
        <end position="320"/>
    </location>
</feature>
<dbReference type="RefSeq" id="WP_338910468.1">
    <property type="nucleotide sequence ID" value="NZ_CP062175.1"/>
</dbReference>
<dbReference type="InterPro" id="IPR046839">
    <property type="entry name" value="ABC_toxin_N"/>
</dbReference>
<name>A0ABZ2PS59_9BURK</name>
<gene>
    <name evidence="6" type="ORF">IHE29_00830</name>
</gene>
<feature type="region of interest" description="Disordered" evidence="2">
    <location>
        <begin position="968"/>
        <end position="991"/>
    </location>
</feature>
<proteinExistence type="predicted"/>
<keyword evidence="7" id="KW-1185">Reference proteome</keyword>
<evidence type="ECO:0000256" key="2">
    <source>
        <dbReference type="SAM" id="MobiDB-lite"/>
    </source>
</evidence>
<keyword evidence="1" id="KW-0175">Coiled coil</keyword>
<dbReference type="Pfam" id="PF18276">
    <property type="entry name" value="TcA_TcB_BD"/>
    <property type="match status" value="1"/>
</dbReference>
<dbReference type="InterPro" id="IPR040840">
    <property type="entry name" value="TcA_TcB_BD"/>
</dbReference>
<sequence>MTTSIEGKLNEALRDALVDYVLEEVIPNHKDFRSEWKLTSKVKTPNDLYQFLLLDPLVTQNVETSWVASAIASVQQYVNAIIMNMEPGYQIRGVESHDMAEWRDQKSQYPIWAASQQLSFHPSIYLDPALRLKKSAYFEELETAITQNRIQADSVQSAVLAYLAKFEEVANLSIINGYASSDDFANATYYFVGRSSAENAYYWRSVDMSDRAKESGSIEHKVDTINPGAWSDWKRIDLPVGEATIERTIRPIFFNNRLFIVWLDWYPTGAPKGEPLPVADKTSRAADDSSPAIRPQIRLNAIYKKYDDSWSAIRSYIDTMAPADISLAEFDTIAVHDSSAQPYKMMLSVYGNYVKGDSQEGKQDKCAFLHNIAVDPSFKTERIWPQDEEKMDAMTETQEVGIKSSPGTEHYMRRIVRHFAQDINIERRFQHAFSIFPKLKSVQTKSFHSDQNKEWNWNWQGNQQYISDMRADSEVKFDSIASKLSITLGLNRSIVFDYQGVQINGCRLIYTEIYEKGFYFLKNISSEDIIINVNNNSKSLFSIIPPLTGGGSRFFYFKDGLRLPPGEKVDITEYYSNGEGFIGDGSYSMNDGFLLIDSGTLSTISIPNPNAIFRLVLWRSKNQDPEKNNPPPIKMEEVPLNIGNEYKDILPNTAILSTTIDINPNTLVPDGWGHADSNKKIYIQPGIWVKDGSKDIAWPRRLTEIELEVGGFNGKSPRIARNADNRLGVVEFIDFAGSRAEKSDDGQTPRRPIRMNTLFVKDLINRANIALERLLSWDSQMIEEPAITGTAVETMDFKGANGLYFWELFFHLPFMIAHRFHTEQRFADSDEWLNFIFNPAYRRQEGSDRPDYWNVRPIAPEYERPALEYAVRAPVDPDGVAAAYPVHYRKAVFMLMIRNLIARGDWAYRELTPDSLGEAKLWYMRALNLLGPRPNAGATNYWSPITLGELAQTKNLALRELENEVAQTPSVFDDGQRSQKASPASSSGGQWVPSTVRPLPRVLLMHTEPDPTLSVLDTDKFKVPMNTLLVEMWDIIESRLRNLRDSRTIDGKALQLPLFAPPLDPKALLARFAAGGTARSGGRLALAVVPHYRYSVMYGRALNAVETLIQFGNTLLAMLERRDQAELQERGQAHVWELSEFAIELQRATQAVDATNEEALKASQRITRARIRFYEQLLREGVLSEENQADEMRRAAGIVESTYGIARGTALALDIAPNVFGLANGGSNYSSVPEGIATGVAAVARTMYTSAESLATTASYKRREQEWKLALEQAQLEEEQIDEQLKVLQAQTQATRVQLRHAERAQEQARELMDFLATRFTNASLCQWLASQASTFYYQAYDAVLSLCLAAEAAWQYEMGDFTTRFIQPGTWKDAYRGLLVGEGLKLNLIKMDAAYLARNERPLEIVKTVSLKQLLGENWNESLTDSQKNEGDYGRITFNLCETDFDDDYPGLYQRRITRVSVSLPGILGPYENVCATLTQAYNAFLASPDPDGAKFLRGEAQVAPSSVVQNLRASQQVALSTGIDDDGLFIMRFDDERYLPFEGTGAHSSWELAFPNPSRQQALLASLTDVIVRVHYTAKNGGEAFAQSVAQTRHR</sequence>
<evidence type="ECO:0000259" key="4">
    <source>
        <dbReference type="Pfam" id="PF18413"/>
    </source>
</evidence>
<accession>A0ABZ2PS59</accession>
<dbReference type="Pfam" id="PF18413">
    <property type="entry name" value="Neuraminidase"/>
    <property type="match status" value="1"/>
</dbReference>
<dbReference type="Proteomes" id="UP001493153">
    <property type="component" value="Plasmid megaplasmid"/>
</dbReference>
<feature type="coiled-coil region" evidence="1">
    <location>
        <begin position="1264"/>
        <end position="1319"/>
    </location>
</feature>
<dbReference type="InterPro" id="IPR041079">
    <property type="entry name" value="Neuraminidase-like"/>
</dbReference>
<feature type="compositionally biased region" description="Polar residues" evidence="2">
    <location>
        <begin position="978"/>
        <end position="991"/>
    </location>
</feature>
<evidence type="ECO:0000259" key="3">
    <source>
        <dbReference type="Pfam" id="PF18276"/>
    </source>
</evidence>
<protein>
    <submittedName>
        <fullName evidence="6">Toxin</fullName>
    </submittedName>
</protein>
<feature type="domain" description="Tc toxin complex TcA C-terminal TcB-binding" evidence="3">
    <location>
        <begin position="1284"/>
        <end position="1580"/>
    </location>
</feature>
<geneLocation type="plasmid" evidence="6 7">
    <name>megaplasmid</name>
</geneLocation>
<evidence type="ECO:0000313" key="7">
    <source>
        <dbReference type="Proteomes" id="UP001493153"/>
    </source>
</evidence>
<dbReference type="EMBL" id="CP062175">
    <property type="protein sequence ID" value="WXK37929.1"/>
    <property type="molecule type" value="Genomic_DNA"/>
</dbReference>
<feature type="coiled-coil region" evidence="1">
    <location>
        <begin position="1138"/>
        <end position="1165"/>
    </location>
</feature>
<feature type="domain" description="ABC toxin N-terminal" evidence="5">
    <location>
        <begin position="8"/>
        <end position="142"/>
    </location>
</feature>
<reference evidence="6 7" key="1">
    <citation type="submission" date="2020-09" db="EMBL/GenBank/DDBJ databases">
        <title>Genome sequences of Mycetohabitans spp.</title>
        <authorList>
            <person name="Carter M.E."/>
            <person name="Carpenter S.C.D."/>
            <person name="Bogdanove A.J."/>
        </authorList>
    </citation>
    <scope>NUCLEOTIDE SEQUENCE [LARGE SCALE GENOMIC DNA]</scope>
    <source>
        <strain evidence="6 7">B12</strain>
        <plasmid evidence="6 7">megaplasmid</plasmid>
    </source>
</reference>
<dbReference type="Pfam" id="PF20220">
    <property type="entry name" value="ABC_toxin_N"/>
    <property type="match status" value="1"/>
</dbReference>
<evidence type="ECO:0000313" key="6">
    <source>
        <dbReference type="EMBL" id="WXK37929.1"/>
    </source>
</evidence>
<organism evidence="6 7">
    <name type="scientific">Mycetohabitans rhizoxinica</name>
    <dbReference type="NCBI Taxonomy" id="412963"/>
    <lineage>
        <taxon>Bacteria</taxon>
        <taxon>Pseudomonadati</taxon>
        <taxon>Pseudomonadota</taxon>
        <taxon>Betaproteobacteria</taxon>
        <taxon>Burkholderiales</taxon>
        <taxon>Burkholderiaceae</taxon>
        <taxon>Mycetohabitans</taxon>
    </lineage>
</organism>